<reference evidence="2" key="2">
    <citation type="submission" date="2024-10" db="UniProtKB">
        <authorList>
            <consortium name="EnsemblProtists"/>
        </authorList>
    </citation>
    <scope>IDENTIFICATION</scope>
</reference>
<dbReference type="EnsemblProtists" id="EOD16586">
    <property type="protein sequence ID" value="EOD16586"/>
    <property type="gene ID" value="EMIHUDRAFT_370299"/>
</dbReference>
<dbReference type="GeneID" id="17259059"/>
<evidence type="ECO:0000313" key="2">
    <source>
        <dbReference type="EnsemblProtists" id="EOD16586"/>
    </source>
</evidence>
<evidence type="ECO:0000256" key="1">
    <source>
        <dbReference type="SAM" id="MobiDB-lite"/>
    </source>
</evidence>
<accession>A0A0D3IZA1</accession>
<reference evidence="3" key="1">
    <citation type="journal article" date="2013" name="Nature">
        <title>Pan genome of the phytoplankton Emiliania underpins its global distribution.</title>
        <authorList>
            <person name="Read B.A."/>
            <person name="Kegel J."/>
            <person name="Klute M.J."/>
            <person name="Kuo A."/>
            <person name="Lefebvre S.C."/>
            <person name="Maumus F."/>
            <person name="Mayer C."/>
            <person name="Miller J."/>
            <person name="Monier A."/>
            <person name="Salamov A."/>
            <person name="Young J."/>
            <person name="Aguilar M."/>
            <person name="Claverie J.M."/>
            <person name="Frickenhaus S."/>
            <person name="Gonzalez K."/>
            <person name="Herman E.K."/>
            <person name="Lin Y.C."/>
            <person name="Napier J."/>
            <person name="Ogata H."/>
            <person name="Sarno A.F."/>
            <person name="Shmutz J."/>
            <person name="Schroeder D."/>
            <person name="de Vargas C."/>
            <person name="Verret F."/>
            <person name="von Dassow P."/>
            <person name="Valentin K."/>
            <person name="Van de Peer Y."/>
            <person name="Wheeler G."/>
            <person name="Dacks J.B."/>
            <person name="Delwiche C.F."/>
            <person name="Dyhrman S.T."/>
            <person name="Glockner G."/>
            <person name="John U."/>
            <person name="Richards T."/>
            <person name="Worden A.Z."/>
            <person name="Zhang X."/>
            <person name="Grigoriev I.V."/>
            <person name="Allen A.E."/>
            <person name="Bidle K."/>
            <person name="Borodovsky M."/>
            <person name="Bowler C."/>
            <person name="Brownlee C."/>
            <person name="Cock J.M."/>
            <person name="Elias M."/>
            <person name="Gladyshev V.N."/>
            <person name="Groth M."/>
            <person name="Guda C."/>
            <person name="Hadaegh A."/>
            <person name="Iglesias-Rodriguez M.D."/>
            <person name="Jenkins J."/>
            <person name="Jones B.M."/>
            <person name="Lawson T."/>
            <person name="Leese F."/>
            <person name="Lindquist E."/>
            <person name="Lobanov A."/>
            <person name="Lomsadze A."/>
            <person name="Malik S.B."/>
            <person name="Marsh M.E."/>
            <person name="Mackinder L."/>
            <person name="Mock T."/>
            <person name="Mueller-Roeber B."/>
            <person name="Pagarete A."/>
            <person name="Parker M."/>
            <person name="Probert I."/>
            <person name="Quesneville H."/>
            <person name="Raines C."/>
            <person name="Rensing S.A."/>
            <person name="Riano-Pachon D.M."/>
            <person name="Richier S."/>
            <person name="Rokitta S."/>
            <person name="Shiraiwa Y."/>
            <person name="Soanes D.M."/>
            <person name="van der Giezen M."/>
            <person name="Wahlund T.M."/>
            <person name="Williams B."/>
            <person name="Wilson W."/>
            <person name="Wolfe G."/>
            <person name="Wurch L.L."/>
        </authorList>
    </citation>
    <scope>NUCLEOTIDE SEQUENCE</scope>
</reference>
<feature type="region of interest" description="Disordered" evidence="1">
    <location>
        <begin position="196"/>
        <end position="233"/>
    </location>
</feature>
<dbReference type="PaxDb" id="2903-EOD12840"/>
<sequence>MAQLLFGDEAAAQPGIGEPKPPPFDFAPASSRPDEVVHGAAAAPSAAELGDWLAHMQGAGIRRAVAFLSADEAAARSPDGTAGGYAAALSAAGVGSPLVLDAASPAAAAALTDACTAARSAREKLVVHCADGRSSTNLALATWLLRDYIGSENVAEACDLLSASRRKTKVERRLDPAALAAFVGVEYVPPKEDGGLATGAIQELAPDGAPPEEPSSGEGGGGPTRLSSGLYIG</sequence>
<evidence type="ECO:0000313" key="3">
    <source>
        <dbReference type="Proteomes" id="UP000013827"/>
    </source>
</evidence>
<organism evidence="2 3">
    <name type="scientific">Emiliania huxleyi (strain CCMP1516)</name>
    <dbReference type="NCBI Taxonomy" id="280463"/>
    <lineage>
        <taxon>Eukaryota</taxon>
        <taxon>Haptista</taxon>
        <taxon>Haptophyta</taxon>
        <taxon>Prymnesiophyceae</taxon>
        <taxon>Isochrysidales</taxon>
        <taxon>Noelaerhabdaceae</taxon>
        <taxon>Emiliania</taxon>
    </lineage>
</organism>
<dbReference type="EnsemblProtists" id="EOD12840">
    <property type="protein sequence ID" value="EOD12840"/>
    <property type="gene ID" value="EMIHUDRAFT_357142"/>
</dbReference>
<dbReference type="Proteomes" id="UP000013827">
    <property type="component" value="Unassembled WGS sequence"/>
</dbReference>
<dbReference type="HOGENOM" id="CLU_1191776_0_0_1"/>
<name>A0A0D3IZA1_EMIH1</name>
<dbReference type="RefSeq" id="XP_005769015.1">
    <property type="nucleotide sequence ID" value="XM_005768958.1"/>
</dbReference>
<dbReference type="KEGG" id="ehx:EMIHUDRAFT_357142"/>
<dbReference type="GeneID" id="17262751"/>
<feature type="region of interest" description="Disordered" evidence="1">
    <location>
        <begin position="10"/>
        <end position="33"/>
    </location>
</feature>
<proteinExistence type="predicted"/>
<keyword evidence="3" id="KW-1185">Reference proteome</keyword>
<evidence type="ECO:0008006" key="4">
    <source>
        <dbReference type="Google" id="ProtNLM"/>
    </source>
</evidence>
<dbReference type="KEGG" id="ehx:EMIHUDRAFT_370299"/>
<protein>
    <recommendedName>
        <fullName evidence="4">Tyrosine specific protein phosphatases domain-containing protein</fullName>
    </recommendedName>
</protein>
<dbReference type="RefSeq" id="XP_005765269.1">
    <property type="nucleotide sequence ID" value="XM_005765212.1"/>
</dbReference>
<dbReference type="AlphaFoldDB" id="A0A0D3IZA1"/>